<feature type="transmembrane region" description="Helical" evidence="1">
    <location>
        <begin position="847"/>
        <end position="867"/>
    </location>
</feature>
<evidence type="ECO:0000256" key="1">
    <source>
        <dbReference type="SAM" id="Phobius"/>
    </source>
</evidence>
<gene>
    <name evidence="2" type="ORF">SAMN05660860_02027</name>
</gene>
<feature type="transmembrane region" description="Helical" evidence="1">
    <location>
        <begin position="879"/>
        <end position="904"/>
    </location>
</feature>
<dbReference type="AlphaFoldDB" id="A0A1G9R4W9"/>
<keyword evidence="1" id="KW-0812">Transmembrane</keyword>
<feature type="transmembrane region" description="Helical" evidence="1">
    <location>
        <begin position="383"/>
        <end position="408"/>
    </location>
</feature>
<dbReference type="SUPFAM" id="SSF82866">
    <property type="entry name" value="Multidrug efflux transporter AcrB transmembrane domain"/>
    <property type="match status" value="2"/>
</dbReference>
<feature type="transmembrane region" description="Helical" evidence="1">
    <location>
        <begin position="518"/>
        <end position="538"/>
    </location>
</feature>
<sequence length="1040" mass="113751">MLLSNAAISRRSTVFTLMMIALVAGLYSYLVLPRESAPDITIPVVLVVTNHEGVAPEDIETLITLPLERKLKGLKDVEKMRSVSSEGSSMITIEFTPDVDIDNARQLVRDRVDQAKGDLPDDLENDPSILEINIAEFPILMIAVSGPVGEMVLKQVAERLEDYIEQIPGVLDVAITGGRERQVRVEFDPDRLAAYRLSFVEIMAAVQRENVNIPGGSIDIGEGKYLLRIPGEFTDPAQIDNLVLVVRDGRPIYFKDVANIVDTLEDRLSYARFNGEPSVTLAIKKRTGENIIAVADQVFAVLEQAQGQLPPEVEMAVTLNQSKDIRRMVAELENSILTGLILVVSVLFLFLGLRNSLFVALAIPFSMLISFAVLHALGITLNMVVLFSLILALGMLVDNAIVIVENIYRHMQEGKDRVQAARDAVTEVGWPVISSTLTTLCAFSPLMFWPGIMGEFMKFLPLTLIVTLSASLFVALVINPVVCASFLWVGRRKAEGDALPPILRFYQRLLQWSLRWRVLVLGAAGGFLIGIAILYAYFEHGVELFPDIEPNLAYVEISAPEGTNLDTSDLLARAVEDITFQEGDLRFVISEMGVSANADMGGEGGGQSHQSKISLDFIEREERREHADKVLARIRQAVAALPGAEIKVEKHKEGPPTGAPVSIEVSGEDIEVLAQVANEIRERIKNVRGLVDLKDDLVRANPEIRILVDREKASLLGLSTVDISETVKAAVSGTKLGVYREGNEEYDIVARLPEERRRSLADVTGLLIPTMTGDPVPVSSLASFEMGTGFGSIRRLNQKRVVTITANTSGRNSIEVLREAQGLLKNLEMPGGYRIDYSGEQQEQEKAVAFLSKAFIAAILLITLVLVTQFNSFRQSLIVMTSVILSLSGVFLGLTLTGMAFGIIMTGIGVISLAGVVVNNAIVLIDYVNQLRRSGMGLEEALVRAGVVRFRPVLLTAATTILGLLPMAVGFSFDFRSLSFQIGGESAEWWGPMAVAVIFGLAVATLLTLVVVPVLYSLLHDKPPRGWFGNLRRRGAKNAH</sequence>
<feature type="transmembrane region" description="Helical" evidence="1">
    <location>
        <begin position="464"/>
        <end position="489"/>
    </location>
</feature>
<dbReference type="Gene3D" id="3.30.70.1430">
    <property type="entry name" value="Multidrug efflux transporter AcrB pore domain"/>
    <property type="match status" value="2"/>
</dbReference>
<dbReference type="Gene3D" id="3.30.70.1440">
    <property type="entry name" value="Multidrug efflux transporter AcrB pore domain"/>
    <property type="match status" value="1"/>
</dbReference>
<feature type="transmembrane region" description="Helical" evidence="1">
    <location>
        <begin position="910"/>
        <end position="929"/>
    </location>
</feature>
<accession>A0A1G9R4W9</accession>
<feature type="transmembrane region" description="Helical" evidence="1">
    <location>
        <begin position="950"/>
        <end position="973"/>
    </location>
</feature>
<dbReference type="SUPFAM" id="SSF82714">
    <property type="entry name" value="Multidrug efflux transporter AcrB TolC docking domain, DN and DC subdomains"/>
    <property type="match status" value="2"/>
</dbReference>
<protein>
    <submittedName>
        <fullName evidence="2">Heavy metal efflux pump, CzcA family</fullName>
    </submittedName>
</protein>
<dbReference type="GO" id="GO:0005886">
    <property type="term" value="C:plasma membrane"/>
    <property type="evidence" value="ECO:0007669"/>
    <property type="project" value="TreeGrafter"/>
</dbReference>
<dbReference type="OrthoDB" id="9807612at2"/>
<feature type="transmembrane region" description="Helical" evidence="1">
    <location>
        <begin position="993"/>
        <end position="1019"/>
    </location>
</feature>
<feature type="transmembrane region" description="Helical" evidence="1">
    <location>
        <begin position="358"/>
        <end position="377"/>
    </location>
</feature>
<keyword evidence="1" id="KW-1133">Transmembrane helix</keyword>
<feature type="transmembrane region" description="Helical" evidence="1">
    <location>
        <begin position="428"/>
        <end position="452"/>
    </location>
</feature>
<dbReference type="PANTHER" id="PTHR32063:SF33">
    <property type="entry name" value="RND SUPERFAMILY EFFLUX PUMP PERMEASE COMPONENT"/>
    <property type="match status" value="1"/>
</dbReference>
<reference evidence="2 3" key="1">
    <citation type="submission" date="2016-10" db="EMBL/GenBank/DDBJ databases">
        <authorList>
            <person name="de Groot N.N."/>
        </authorList>
    </citation>
    <scope>NUCLEOTIDE SEQUENCE [LARGE SCALE GENOMIC DNA]</scope>
    <source>
        <strain evidence="2 3">DSM 17813</strain>
    </source>
</reference>
<proteinExistence type="predicted"/>
<feature type="transmembrane region" description="Helical" evidence="1">
    <location>
        <begin position="335"/>
        <end position="353"/>
    </location>
</feature>
<dbReference type="InterPro" id="IPR027463">
    <property type="entry name" value="AcrB_DN_DC_subdom"/>
</dbReference>
<dbReference type="GO" id="GO:0042910">
    <property type="term" value="F:xenobiotic transmembrane transporter activity"/>
    <property type="evidence" value="ECO:0007669"/>
    <property type="project" value="TreeGrafter"/>
</dbReference>
<dbReference type="Gene3D" id="1.20.1640.10">
    <property type="entry name" value="Multidrug efflux transporter AcrB transmembrane domain"/>
    <property type="match status" value="2"/>
</dbReference>
<dbReference type="SUPFAM" id="SSF82693">
    <property type="entry name" value="Multidrug efflux transporter AcrB pore domain, PN1, PN2, PC1 and PC2 subdomains"/>
    <property type="match status" value="3"/>
</dbReference>
<dbReference type="RefSeq" id="WP_074669544.1">
    <property type="nucleotide sequence ID" value="NZ_FNGU01000004.1"/>
</dbReference>
<name>A0A1G9R4W9_9BACT</name>
<dbReference type="Pfam" id="PF00873">
    <property type="entry name" value="ACR_tran"/>
    <property type="match status" value="1"/>
</dbReference>
<dbReference type="Gene3D" id="3.30.2090.10">
    <property type="entry name" value="Multidrug efflux transporter AcrB TolC docking domain, DN and DC subdomains"/>
    <property type="match status" value="2"/>
</dbReference>
<evidence type="ECO:0000313" key="3">
    <source>
        <dbReference type="Proteomes" id="UP000182146"/>
    </source>
</evidence>
<dbReference type="PANTHER" id="PTHR32063">
    <property type="match status" value="1"/>
</dbReference>
<keyword evidence="1" id="KW-0472">Membrane</keyword>
<feature type="transmembrane region" description="Helical" evidence="1">
    <location>
        <begin position="12"/>
        <end position="32"/>
    </location>
</feature>
<dbReference type="Gene3D" id="3.30.70.1320">
    <property type="entry name" value="Multidrug efflux transporter AcrB pore domain like"/>
    <property type="match status" value="1"/>
</dbReference>
<evidence type="ECO:0000313" key="2">
    <source>
        <dbReference type="EMBL" id="SDM18362.1"/>
    </source>
</evidence>
<dbReference type="PRINTS" id="PR00702">
    <property type="entry name" value="ACRIFLAVINRP"/>
</dbReference>
<dbReference type="Proteomes" id="UP000182146">
    <property type="component" value="Unassembled WGS sequence"/>
</dbReference>
<organism evidence="2 3">
    <name type="scientific">Geoalkalibacter ferrihydriticus</name>
    <dbReference type="NCBI Taxonomy" id="392333"/>
    <lineage>
        <taxon>Bacteria</taxon>
        <taxon>Pseudomonadati</taxon>
        <taxon>Thermodesulfobacteriota</taxon>
        <taxon>Desulfuromonadia</taxon>
        <taxon>Desulfuromonadales</taxon>
        <taxon>Geoalkalibacteraceae</taxon>
        <taxon>Geoalkalibacter</taxon>
    </lineage>
</organism>
<dbReference type="EMBL" id="FNGU01000004">
    <property type="protein sequence ID" value="SDM18362.1"/>
    <property type="molecule type" value="Genomic_DNA"/>
</dbReference>
<dbReference type="STRING" id="392333.SAMN05660860_02027"/>
<dbReference type="InterPro" id="IPR001036">
    <property type="entry name" value="Acrflvin-R"/>
</dbReference>